<accession>A0A7U0GBH1</accession>
<name>A0A7U0GBH1_9CAUD</name>
<evidence type="ECO:0000313" key="2">
    <source>
        <dbReference type="Proteomes" id="UP000596381"/>
    </source>
</evidence>
<dbReference type="Proteomes" id="UP000596381">
    <property type="component" value="Segment"/>
</dbReference>
<sequence length="193" mass="21850">MEQLISLGKFVSAFNLSGSVSDSNTKRIVISVTDNCPPGAAETELTEFTTVHDLTGLDHPFNPELQDTLDNLYCAGVRKVKSYELVETVNDYHRTRLFLVPMLDNFDYDNYLAWVREDLVNYAFKMIPDLQEIILRKTESELPDDCEGDRYEPVVNVSGFRNIAKAFGFRTILASRLDLGGHYSGIVFRLALN</sequence>
<proteinExistence type="predicted"/>
<protein>
    <submittedName>
        <fullName evidence="1">Uncharacterized protein</fullName>
    </submittedName>
</protein>
<organism evidence="1 2">
    <name type="scientific">Klebsiella phage vB_KpM_FBKp24</name>
    <dbReference type="NCBI Taxonomy" id="2801834"/>
    <lineage>
        <taxon>Viruses</taxon>
        <taxon>Duplodnaviria</taxon>
        <taxon>Heunggongvirae</taxon>
        <taxon>Uroviricota</taxon>
        <taxon>Caudoviricetes</taxon>
        <taxon>Chimalliviridae</taxon>
        <taxon>Maaswegvirus</taxon>
        <taxon>Maaswegvirus Kp24</taxon>
    </lineage>
</organism>
<dbReference type="EMBL" id="MW394391">
    <property type="protein sequence ID" value="QQV92147.1"/>
    <property type="molecule type" value="Genomic_DNA"/>
</dbReference>
<reference evidence="1 2" key="1">
    <citation type="submission" date="2020-12" db="EMBL/GenBank/DDBJ databases">
        <title>Genomic characterization of four novel bacteriophages infecting Klebsiella pneumoniae.</title>
        <authorList>
            <person name="Estrada Bonilla B."/>
            <person name="Costa A.R."/>
            <person name="van Rossum T."/>
            <person name="Hagedoorn S."/>
            <person name="Wallinga H."/>
            <person name="Xiao M."/>
            <person name="Song W."/>
            <person name="Haas P.-J."/>
            <person name="Nobrega F.L."/>
            <person name="Brouns S.J.J."/>
        </authorList>
    </citation>
    <scope>NUCLEOTIDE SEQUENCE [LARGE SCALE GENOMIC DNA]</scope>
</reference>
<evidence type="ECO:0000313" key="1">
    <source>
        <dbReference type="EMBL" id="QQV92147.1"/>
    </source>
</evidence>
<gene>
    <name evidence="1" type="ORF">vBKpMFBKp24_049</name>
</gene>
<keyword evidence="2" id="KW-1185">Reference proteome</keyword>